<dbReference type="Proteomes" id="UP000184694">
    <property type="component" value="Unassembled WGS sequence"/>
</dbReference>
<feature type="modified residue" description="4-aspartylphosphate" evidence="9">
    <location>
        <position position="551"/>
    </location>
</feature>
<dbReference type="CDD" id="cd18774">
    <property type="entry name" value="PDC2_HK_sensor"/>
    <property type="match status" value="1"/>
</dbReference>
<dbReference type="InterPro" id="IPR001789">
    <property type="entry name" value="Sig_transdc_resp-reg_receiver"/>
</dbReference>
<dbReference type="Pfam" id="PF00512">
    <property type="entry name" value="HisKA"/>
    <property type="match status" value="1"/>
</dbReference>
<evidence type="ECO:0000256" key="1">
    <source>
        <dbReference type="ARBA" id="ARBA00000085"/>
    </source>
</evidence>
<evidence type="ECO:0000256" key="3">
    <source>
        <dbReference type="ARBA" id="ARBA00012438"/>
    </source>
</evidence>
<dbReference type="RefSeq" id="WP_074216705.1">
    <property type="nucleotide sequence ID" value="NZ_FSRG01000005.1"/>
</dbReference>
<evidence type="ECO:0000256" key="8">
    <source>
        <dbReference type="ARBA" id="ARBA00023136"/>
    </source>
</evidence>
<dbReference type="EC" id="2.7.13.3" evidence="3"/>
<dbReference type="AlphaFoldDB" id="A0A1N6GZG7"/>
<dbReference type="SUPFAM" id="SSF55874">
    <property type="entry name" value="ATPase domain of HSP90 chaperone/DNA topoisomerase II/histidine kinase"/>
    <property type="match status" value="1"/>
</dbReference>
<dbReference type="PRINTS" id="PR00344">
    <property type="entry name" value="BCTRLSENSOR"/>
</dbReference>
<dbReference type="InterPro" id="IPR004358">
    <property type="entry name" value="Sig_transdc_His_kin-like_C"/>
</dbReference>
<evidence type="ECO:0000256" key="4">
    <source>
        <dbReference type="ARBA" id="ARBA00022475"/>
    </source>
</evidence>
<comment type="catalytic activity">
    <reaction evidence="1">
        <text>ATP + protein L-histidine = ADP + protein N-phospho-L-histidine.</text>
        <dbReference type="EC" id="2.7.13.3"/>
    </reaction>
</comment>
<dbReference type="EMBL" id="FSRG01000005">
    <property type="protein sequence ID" value="SIO12971.1"/>
    <property type="molecule type" value="Genomic_DNA"/>
</dbReference>
<accession>A0A1N6GZG7</accession>
<dbReference type="STRING" id="1121457.SAMN02745161_1913"/>
<evidence type="ECO:0000256" key="10">
    <source>
        <dbReference type="SAM" id="Phobius"/>
    </source>
</evidence>
<dbReference type="InterPro" id="IPR003594">
    <property type="entry name" value="HATPase_dom"/>
</dbReference>
<name>A0A1N6GZG7_9BACT</name>
<feature type="domain" description="Histidine kinase" evidence="11">
    <location>
        <begin position="256"/>
        <end position="479"/>
    </location>
</feature>
<comment type="subcellular location">
    <subcellularLocation>
        <location evidence="2">Cell membrane</location>
        <topology evidence="2">Multi-pass membrane protein</topology>
    </subcellularLocation>
</comment>
<evidence type="ECO:0000313" key="14">
    <source>
        <dbReference type="Proteomes" id="UP000184694"/>
    </source>
</evidence>
<dbReference type="InterPro" id="IPR003661">
    <property type="entry name" value="HisK_dim/P_dom"/>
</dbReference>
<dbReference type="InterPro" id="IPR011006">
    <property type="entry name" value="CheY-like_superfamily"/>
</dbReference>
<dbReference type="SUPFAM" id="SSF52172">
    <property type="entry name" value="CheY-like"/>
    <property type="match status" value="1"/>
</dbReference>
<dbReference type="SMART" id="SM01049">
    <property type="entry name" value="Cache_2"/>
    <property type="match status" value="1"/>
</dbReference>
<dbReference type="InterPro" id="IPR033480">
    <property type="entry name" value="sCache_2"/>
</dbReference>
<evidence type="ECO:0000256" key="7">
    <source>
        <dbReference type="ARBA" id="ARBA00022989"/>
    </source>
</evidence>
<evidence type="ECO:0000256" key="9">
    <source>
        <dbReference type="PROSITE-ProRule" id="PRU00169"/>
    </source>
</evidence>
<evidence type="ECO:0000256" key="6">
    <source>
        <dbReference type="ARBA" id="ARBA00022692"/>
    </source>
</evidence>
<dbReference type="SMART" id="SM00388">
    <property type="entry name" value="HisKA"/>
    <property type="match status" value="1"/>
</dbReference>
<dbReference type="Pfam" id="PF17200">
    <property type="entry name" value="sCache_2"/>
    <property type="match status" value="1"/>
</dbReference>
<dbReference type="PROSITE" id="PS50110">
    <property type="entry name" value="RESPONSE_REGULATORY"/>
    <property type="match status" value="1"/>
</dbReference>
<dbReference type="PANTHER" id="PTHR43065">
    <property type="entry name" value="SENSOR HISTIDINE KINASE"/>
    <property type="match status" value="1"/>
</dbReference>
<keyword evidence="14" id="KW-1185">Reference proteome</keyword>
<keyword evidence="8 10" id="KW-0472">Membrane</keyword>
<feature type="transmembrane region" description="Helical" evidence="10">
    <location>
        <begin position="12"/>
        <end position="32"/>
    </location>
</feature>
<protein>
    <recommendedName>
        <fullName evidence="3">histidine kinase</fullName>
        <ecNumber evidence="3">2.7.13.3</ecNumber>
    </recommendedName>
</protein>
<dbReference type="PROSITE" id="PS50109">
    <property type="entry name" value="HIS_KIN"/>
    <property type="match status" value="1"/>
</dbReference>
<dbReference type="SUPFAM" id="SSF47384">
    <property type="entry name" value="Homodimeric domain of signal transducing histidine kinase"/>
    <property type="match status" value="1"/>
</dbReference>
<keyword evidence="7 10" id="KW-1133">Transmembrane helix</keyword>
<dbReference type="Pfam" id="PF00072">
    <property type="entry name" value="Response_reg"/>
    <property type="match status" value="1"/>
</dbReference>
<dbReference type="InterPro" id="IPR005467">
    <property type="entry name" value="His_kinase_dom"/>
</dbReference>
<dbReference type="CDD" id="cd00082">
    <property type="entry name" value="HisKA"/>
    <property type="match status" value="1"/>
</dbReference>
<dbReference type="GO" id="GO:0000155">
    <property type="term" value="F:phosphorelay sensor kinase activity"/>
    <property type="evidence" value="ECO:0007669"/>
    <property type="project" value="InterPro"/>
</dbReference>
<dbReference type="SMART" id="SM00387">
    <property type="entry name" value="HATPase_c"/>
    <property type="match status" value="1"/>
</dbReference>
<dbReference type="InterPro" id="IPR036097">
    <property type="entry name" value="HisK_dim/P_sf"/>
</dbReference>
<keyword evidence="5 9" id="KW-0597">Phosphoprotein</keyword>
<dbReference type="GO" id="GO:0005886">
    <property type="term" value="C:plasma membrane"/>
    <property type="evidence" value="ECO:0007669"/>
    <property type="project" value="UniProtKB-SubCell"/>
</dbReference>
<evidence type="ECO:0000259" key="12">
    <source>
        <dbReference type="PROSITE" id="PS50110"/>
    </source>
</evidence>
<dbReference type="OrthoDB" id="9813024at2"/>
<evidence type="ECO:0000256" key="5">
    <source>
        <dbReference type="ARBA" id="ARBA00022553"/>
    </source>
</evidence>
<dbReference type="InterPro" id="IPR036890">
    <property type="entry name" value="HATPase_C_sf"/>
</dbReference>
<dbReference type="Pfam" id="PF02518">
    <property type="entry name" value="HATPase_c"/>
    <property type="match status" value="1"/>
</dbReference>
<dbReference type="CDD" id="cd00156">
    <property type="entry name" value="REC"/>
    <property type="match status" value="1"/>
</dbReference>
<dbReference type="Gene3D" id="1.10.287.130">
    <property type="match status" value="1"/>
</dbReference>
<gene>
    <name evidence="13" type="ORF">SAMN02745161_1913</name>
</gene>
<proteinExistence type="predicted"/>
<reference evidence="14" key="1">
    <citation type="submission" date="2016-11" db="EMBL/GenBank/DDBJ databases">
        <authorList>
            <person name="Varghese N."/>
            <person name="Submissions S."/>
        </authorList>
    </citation>
    <scope>NUCLEOTIDE SEQUENCE [LARGE SCALE GENOMIC DNA]</scope>
    <source>
        <strain evidence="14">DSM 17456</strain>
    </source>
</reference>
<evidence type="ECO:0000256" key="2">
    <source>
        <dbReference type="ARBA" id="ARBA00004651"/>
    </source>
</evidence>
<keyword evidence="4" id="KW-1003">Cell membrane</keyword>
<sequence>MSDQPTITNRITLLLVFMFAFSATIGITYIYYMNKVKQDAIEESQKAMLTGYKRSIAYSIRTISDLLGNQLKNIPQEEHQAYLQKAVKDLRYDMDGYYFVYNTKGVNIAHPVHQEFVNTNRLAHADTKGHTYIAELAKAAQNGGGYTTYWFSKPEQETPLPKLAYAQMIPGTDFWVATGIYIDTIDAEQSALTRKLESHVQKAIIIVSVGTTFVLFFLVVPASFYMINTIVQPWKQMERELRHAQKMEAIGIFAGGIAHDFNNILGAIISCSELALLDIKKSMSAHEDLQRILQAANRGKALVRKIKAFSTRNSTHVQFMRPATVLQECLRLLESFIPATIDVSVRNTCDSALIYADPDQYHQILMNLCTNAVQAMDGKKGSLLIELSIREVSLDEAQEMKIAANHYVALTVRDTGTGIPQHLLERIFDPFYTTRKKIGGTGLGLSVISSIIKQNKGHISVESTPGVGTSFTVLLPYAGKSQEVAPQPLNAIQVQGGTESILFVDDDKDLAYPVEKLFSHYGYNVSLFTNSQEALNAFKVAPESFDLLLTDQMMPNLTGTELIKEIHSVKPDMPTILYSGFEGSDLCADTPSEWEELGVTKFFSKPFEPALLCEAVRQLLNKSCSTDKEPHEYTSNTHN</sequence>
<dbReference type="SMART" id="SM00448">
    <property type="entry name" value="REC"/>
    <property type="match status" value="1"/>
</dbReference>
<dbReference type="Gene3D" id="3.40.50.2300">
    <property type="match status" value="1"/>
</dbReference>
<evidence type="ECO:0000313" key="13">
    <source>
        <dbReference type="EMBL" id="SIO12971.1"/>
    </source>
</evidence>
<feature type="transmembrane region" description="Helical" evidence="10">
    <location>
        <begin position="203"/>
        <end position="227"/>
    </location>
</feature>
<dbReference type="PANTHER" id="PTHR43065:SF42">
    <property type="entry name" value="TWO-COMPONENT SENSOR PPRA"/>
    <property type="match status" value="1"/>
</dbReference>
<dbReference type="Gene3D" id="3.30.450.20">
    <property type="entry name" value="PAS domain"/>
    <property type="match status" value="1"/>
</dbReference>
<dbReference type="Gene3D" id="3.30.565.10">
    <property type="entry name" value="Histidine kinase-like ATPase, C-terminal domain"/>
    <property type="match status" value="1"/>
</dbReference>
<organism evidence="13 14">
    <name type="scientific">Halodesulfovibrio marinisediminis DSM 17456</name>
    <dbReference type="NCBI Taxonomy" id="1121457"/>
    <lineage>
        <taxon>Bacteria</taxon>
        <taxon>Pseudomonadati</taxon>
        <taxon>Thermodesulfobacteriota</taxon>
        <taxon>Desulfovibrionia</taxon>
        <taxon>Desulfovibrionales</taxon>
        <taxon>Desulfovibrionaceae</taxon>
        <taxon>Halodesulfovibrio</taxon>
    </lineage>
</organism>
<keyword evidence="6 10" id="KW-0812">Transmembrane</keyword>
<feature type="domain" description="Response regulatory" evidence="12">
    <location>
        <begin position="500"/>
        <end position="620"/>
    </location>
</feature>
<evidence type="ECO:0000259" key="11">
    <source>
        <dbReference type="PROSITE" id="PS50109"/>
    </source>
</evidence>